<dbReference type="SUPFAM" id="SSF56104">
    <property type="entry name" value="SAICAR synthase-like"/>
    <property type="match status" value="1"/>
</dbReference>
<evidence type="ECO:0000256" key="1">
    <source>
        <dbReference type="ARBA" id="ARBA00004672"/>
    </source>
</evidence>
<keyword evidence="5 11" id="KW-0436">Ligase</keyword>
<dbReference type="InterPro" id="IPR001636">
    <property type="entry name" value="SAICAR_synth"/>
</dbReference>
<dbReference type="InterPro" id="IPR018236">
    <property type="entry name" value="SAICAR_synthetase_CS"/>
</dbReference>
<dbReference type="OrthoDB" id="9801549at2"/>
<evidence type="ECO:0000256" key="7">
    <source>
        <dbReference type="ARBA" id="ARBA00022755"/>
    </source>
</evidence>
<dbReference type="HAMAP" id="MF_00137">
    <property type="entry name" value="SAICAR_synth"/>
    <property type="match status" value="1"/>
</dbReference>
<evidence type="ECO:0000256" key="6">
    <source>
        <dbReference type="ARBA" id="ARBA00022741"/>
    </source>
</evidence>
<dbReference type="Proteomes" id="UP000429644">
    <property type="component" value="Unassembled WGS sequence"/>
</dbReference>
<comment type="caution">
    <text evidence="13">The sequence shown here is derived from an EMBL/GenBank/DDBJ whole genome shotgun (WGS) entry which is preliminary data.</text>
</comment>
<evidence type="ECO:0000256" key="5">
    <source>
        <dbReference type="ARBA" id="ARBA00022598"/>
    </source>
</evidence>
<evidence type="ECO:0000256" key="4">
    <source>
        <dbReference type="ARBA" id="ARBA00016460"/>
    </source>
</evidence>
<evidence type="ECO:0000256" key="9">
    <source>
        <dbReference type="ARBA" id="ARBA00030409"/>
    </source>
</evidence>
<keyword evidence="8 11" id="KW-0067">ATP-binding</keyword>
<dbReference type="EMBL" id="WHPD01002195">
    <property type="protein sequence ID" value="MPV89035.1"/>
    <property type="molecule type" value="Genomic_DNA"/>
</dbReference>
<dbReference type="PROSITE" id="PS01057">
    <property type="entry name" value="SAICAR_SYNTHETASE_1"/>
    <property type="match status" value="1"/>
</dbReference>
<comment type="catalytic activity">
    <reaction evidence="10 11">
        <text>5-amino-1-(5-phospho-D-ribosyl)imidazole-4-carboxylate + L-aspartate + ATP = (2S)-2-[5-amino-1-(5-phospho-beta-D-ribosyl)imidazole-4-carboxamido]succinate + ADP + phosphate + 2 H(+)</text>
        <dbReference type="Rhea" id="RHEA:22628"/>
        <dbReference type="ChEBI" id="CHEBI:15378"/>
        <dbReference type="ChEBI" id="CHEBI:29991"/>
        <dbReference type="ChEBI" id="CHEBI:30616"/>
        <dbReference type="ChEBI" id="CHEBI:43474"/>
        <dbReference type="ChEBI" id="CHEBI:58443"/>
        <dbReference type="ChEBI" id="CHEBI:77657"/>
        <dbReference type="ChEBI" id="CHEBI:456216"/>
        <dbReference type="EC" id="6.3.2.6"/>
    </reaction>
</comment>
<protein>
    <recommendedName>
        <fullName evidence="4 11">Phosphoribosylaminoimidazole-succinocarboxamide synthase</fullName>
        <ecNumber evidence="3 11">6.3.2.6</ecNumber>
    </recommendedName>
    <alternativeName>
        <fullName evidence="9 11">SAICAR synthetase</fullName>
    </alternativeName>
</protein>
<evidence type="ECO:0000256" key="10">
    <source>
        <dbReference type="ARBA" id="ARBA00048475"/>
    </source>
</evidence>
<dbReference type="FunFam" id="3.30.470.20:FF:000015">
    <property type="entry name" value="Phosphoribosylaminoimidazole-succinocarboxamide synthase"/>
    <property type="match status" value="1"/>
</dbReference>
<dbReference type="EC" id="6.3.2.6" evidence="3 11"/>
<dbReference type="Pfam" id="PF01259">
    <property type="entry name" value="SAICAR_synt"/>
    <property type="match status" value="1"/>
</dbReference>
<evidence type="ECO:0000256" key="8">
    <source>
        <dbReference type="ARBA" id="ARBA00022840"/>
    </source>
</evidence>
<dbReference type="GO" id="GO:0004639">
    <property type="term" value="F:phosphoribosylaminoimidazolesuccinocarboxamide synthase activity"/>
    <property type="evidence" value="ECO:0007669"/>
    <property type="project" value="UniProtKB-UniRule"/>
</dbReference>
<comment type="pathway">
    <text evidence="1 11">Purine metabolism; IMP biosynthesis via de novo pathway; 5-amino-1-(5-phospho-D-ribosyl)imidazole-4-carboxamide from 5-amino-1-(5-phospho-D-ribosyl)imidazole-4-carboxylate: step 1/2.</text>
</comment>
<dbReference type="NCBIfam" id="TIGR00081">
    <property type="entry name" value="purC"/>
    <property type="match status" value="1"/>
</dbReference>
<keyword evidence="14" id="KW-1185">Reference proteome</keyword>
<dbReference type="RefSeq" id="WP_152231723.1">
    <property type="nucleotide sequence ID" value="NZ_BAAAOT010000022.1"/>
</dbReference>
<keyword evidence="7 11" id="KW-0658">Purine biosynthesis</keyword>
<dbReference type="PANTHER" id="PTHR43700">
    <property type="entry name" value="PHOSPHORIBOSYLAMINOIMIDAZOLE-SUCCINOCARBOXAMIDE SYNTHASE"/>
    <property type="match status" value="1"/>
</dbReference>
<dbReference type="PANTHER" id="PTHR43700:SF1">
    <property type="entry name" value="PHOSPHORIBOSYLAMINOIMIDAZOLE-SUCCINOCARBOXAMIDE SYNTHASE"/>
    <property type="match status" value="1"/>
</dbReference>
<dbReference type="InterPro" id="IPR028923">
    <property type="entry name" value="SAICAR_synt/ADE2_N"/>
</dbReference>
<dbReference type="GO" id="GO:0006189">
    <property type="term" value="P:'de novo' IMP biosynthetic process"/>
    <property type="evidence" value="ECO:0007669"/>
    <property type="project" value="UniProtKB-UniRule"/>
</dbReference>
<sequence>MTTTPGTAPDLEGWTHAHSGKVRDLYVPAGAASGAGGDVVLVVASDRISAFDYVLPTTIPDKGKILTAMSLWWFEQLEDVVPHHVVSLDVPEQVAGRAMICRQLRMYPIECVARGYITGSALSEYRASAAVCGVPLPAGLVESDRLPEPIFTPAAKAQMGEHDENITFEDMAERVGETAARRLRETTLEVYERAADLAARRGMILADTKLEFGASPHPGEPEIVLADEVLTPDSSRFWAAADYQPGRPQMSYDKQFVRDWLLSPDAGWDRRDGTPPPALPADVVERTRERYVEAYELLTGKTFAA</sequence>
<dbReference type="PROSITE" id="PS01058">
    <property type="entry name" value="SAICAR_SYNTHETASE_2"/>
    <property type="match status" value="1"/>
</dbReference>
<dbReference type="AlphaFoldDB" id="A0A7J9UWN1"/>
<dbReference type="UniPathway" id="UPA00074">
    <property type="reaction ID" value="UER00131"/>
</dbReference>
<evidence type="ECO:0000256" key="3">
    <source>
        <dbReference type="ARBA" id="ARBA00012217"/>
    </source>
</evidence>
<evidence type="ECO:0000256" key="11">
    <source>
        <dbReference type="HAMAP-Rule" id="MF_00137"/>
    </source>
</evidence>
<dbReference type="Gene3D" id="3.30.200.20">
    <property type="entry name" value="Phosphorylase Kinase, domain 1"/>
    <property type="match status" value="1"/>
</dbReference>
<dbReference type="GO" id="GO:0005737">
    <property type="term" value="C:cytoplasm"/>
    <property type="evidence" value="ECO:0007669"/>
    <property type="project" value="TreeGrafter"/>
</dbReference>
<feature type="domain" description="SAICAR synthetase/ADE2 N-terminal" evidence="12">
    <location>
        <begin position="17"/>
        <end position="270"/>
    </location>
</feature>
<organism evidence="13 14">
    <name type="scientific">Georgenia ruanii</name>
    <dbReference type="NCBI Taxonomy" id="348442"/>
    <lineage>
        <taxon>Bacteria</taxon>
        <taxon>Bacillati</taxon>
        <taxon>Actinomycetota</taxon>
        <taxon>Actinomycetes</taxon>
        <taxon>Micrococcales</taxon>
        <taxon>Bogoriellaceae</taxon>
        <taxon>Georgenia</taxon>
    </lineage>
</organism>
<proteinExistence type="inferred from homology"/>
<evidence type="ECO:0000256" key="2">
    <source>
        <dbReference type="ARBA" id="ARBA00010190"/>
    </source>
</evidence>
<dbReference type="NCBIfam" id="NF010568">
    <property type="entry name" value="PRK13961.1"/>
    <property type="match status" value="1"/>
</dbReference>
<dbReference type="Gene3D" id="3.30.470.20">
    <property type="entry name" value="ATP-grasp fold, B domain"/>
    <property type="match status" value="1"/>
</dbReference>
<evidence type="ECO:0000259" key="12">
    <source>
        <dbReference type="Pfam" id="PF01259"/>
    </source>
</evidence>
<evidence type="ECO:0000313" key="13">
    <source>
        <dbReference type="EMBL" id="MPV89035.1"/>
    </source>
</evidence>
<dbReference type="CDD" id="cd01414">
    <property type="entry name" value="SAICAR_synt_Sc"/>
    <property type="match status" value="1"/>
</dbReference>
<name>A0A7J9UWN1_9MICO</name>
<dbReference type="GO" id="GO:0005524">
    <property type="term" value="F:ATP binding"/>
    <property type="evidence" value="ECO:0007669"/>
    <property type="project" value="UniProtKB-KW"/>
</dbReference>
<reference evidence="13 14" key="1">
    <citation type="submission" date="2019-10" db="EMBL/GenBank/DDBJ databases">
        <title>Georgenia wutianyii sp. nov. and Georgenia yuyongxinii sp. nov. isolated from plateau pika (Ochotona curzoniae) in the Qinghai-Tibet plateau of China.</title>
        <authorList>
            <person name="Tian Z."/>
        </authorList>
    </citation>
    <scope>NUCLEOTIDE SEQUENCE [LARGE SCALE GENOMIC DNA]</scope>
    <source>
        <strain evidence="13 14">JCM 15130</strain>
    </source>
</reference>
<keyword evidence="6 11" id="KW-0547">Nucleotide-binding</keyword>
<gene>
    <name evidence="11" type="primary">purC</name>
    <name evidence="13" type="ORF">GB882_10180</name>
</gene>
<comment type="similarity">
    <text evidence="2 11">Belongs to the SAICAR synthetase family.</text>
</comment>
<accession>A0A7J9UWN1</accession>
<evidence type="ECO:0000313" key="14">
    <source>
        <dbReference type="Proteomes" id="UP000429644"/>
    </source>
</evidence>